<sequence length="236" mass="27929">MKNIHRNAIAALIAYAGYLAFLLRVYRYIERPMVESNIRKYNVRQELMWQIENNTNVRDILRSASDSRILENALTREDKLKVPKGKSYLVDVGYPLRSKFITPYRSTRYHLKEYSRCHPENMKELFNLRHASLRNVIERAFGVLKKRFPIITSGSEANYDVDTISEIVLACFILHNFLMLYDLDEDLLRQVDNELMQNDFEANEIRSNIRDADARLGEQIRNDMAMCMWQDYMSRS</sequence>
<evidence type="ECO:0000259" key="8">
    <source>
        <dbReference type="Pfam" id="PF13359"/>
    </source>
</evidence>
<dbReference type="PANTHER" id="PTHR22930:SF268">
    <property type="entry name" value="NUCLEASE HARBI1"/>
    <property type="match status" value="1"/>
</dbReference>
<keyword evidence="6" id="KW-0378">Hydrolase</keyword>
<dbReference type="InterPro" id="IPR027806">
    <property type="entry name" value="HARBI1_dom"/>
</dbReference>
<dbReference type="GO" id="GO:0005634">
    <property type="term" value="C:nucleus"/>
    <property type="evidence" value="ECO:0007669"/>
    <property type="project" value="UniProtKB-SubCell"/>
</dbReference>
<evidence type="ECO:0000256" key="1">
    <source>
        <dbReference type="ARBA" id="ARBA00001968"/>
    </source>
</evidence>
<comment type="caution">
    <text evidence="9">The sequence shown here is derived from an EMBL/GenBank/DDBJ whole genome shotgun (WGS) entry which is preliminary data.</text>
</comment>
<evidence type="ECO:0000256" key="5">
    <source>
        <dbReference type="ARBA" id="ARBA00022723"/>
    </source>
</evidence>
<protein>
    <recommendedName>
        <fullName evidence="8">DDE Tnp4 domain-containing protein</fullName>
    </recommendedName>
</protein>
<dbReference type="GO" id="GO:0046872">
    <property type="term" value="F:metal ion binding"/>
    <property type="evidence" value="ECO:0007669"/>
    <property type="project" value="UniProtKB-KW"/>
</dbReference>
<dbReference type="Pfam" id="PF13359">
    <property type="entry name" value="DDE_Tnp_4"/>
    <property type="match status" value="1"/>
</dbReference>
<organism evidence="9 10">
    <name type="scientific">Hevea brasiliensis</name>
    <name type="common">Para rubber tree</name>
    <name type="synonym">Siphonia brasiliensis</name>
    <dbReference type="NCBI Taxonomy" id="3981"/>
    <lineage>
        <taxon>Eukaryota</taxon>
        <taxon>Viridiplantae</taxon>
        <taxon>Streptophyta</taxon>
        <taxon>Embryophyta</taxon>
        <taxon>Tracheophyta</taxon>
        <taxon>Spermatophyta</taxon>
        <taxon>Magnoliopsida</taxon>
        <taxon>eudicotyledons</taxon>
        <taxon>Gunneridae</taxon>
        <taxon>Pentapetalae</taxon>
        <taxon>rosids</taxon>
        <taxon>fabids</taxon>
        <taxon>Malpighiales</taxon>
        <taxon>Euphorbiaceae</taxon>
        <taxon>Crotonoideae</taxon>
        <taxon>Micrandreae</taxon>
        <taxon>Hevea</taxon>
    </lineage>
</organism>
<dbReference type="AlphaFoldDB" id="A0A6A6LI55"/>
<dbReference type="GO" id="GO:0004518">
    <property type="term" value="F:nuclease activity"/>
    <property type="evidence" value="ECO:0007669"/>
    <property type="project" value="UniProtKB-KW"/>
</dbReference>
<keyword evidence="4" id="KW-0540">Nuclease</keyword>
<evidence type="ECO:0000313" key="10">
    <source>
        <dbReference type="Proteomes" id="UP000467840"/>
    </source>
</evidence>
<comment type="subcellular location">
    <subcellularLocation>
        <location evidence="2">Nucleus</location>
    </subcellularLocation>
</comment>
<reference evidence="9 10" key="1">
    <citation type="journal article" date="2020" name="Mol. Plant">
        <title>The Chromosome-Based Rubber Tree Genome Provides New Insights into Spurge Genome Evolution and Rubber Biosynthesis.</title>
        <authorList>
            <person name="Liu J."/>
            <person name="Shi C."/>
            <person name="Shi C.C."/>
            <person name="Li W."/>
            <person name="Zhang Q.J."/>
            <person name="Zhang Y."/>
            <person name="Li K."/>
            <person name="Lu H.F."/>
            <person name="Shi C."/>
            <person name="Zhu S.T."/>
            <person name="Xiao Z.Y."/>
            <person name="Nan H."/>
            <person name="Yue Y."/>
            <person name="Zhu X.G."/>
            <person name="Wu Y."/>
            <person name="Hong X.N."/>
            <person name="Fan G.Y."/>
            <person name="Tong Y."/>
            <person name="Zhang D."/>
            <person name="Mao C.L."/>
            <person name="Liu Y.L."/>
            <person name="Hao S.J."/>
            <person name="Liu W.Q."/>
            <person name="Lv M.Q."/>
            <person name="Zhang H.B."/>
            <person name="Liu Y."/>
            <person name="Hu-Tang G.R."/>
            <person name="Wang J.P."/>
            <person name="Wang J.H."/>
            <person name="Sun Y.H."/>
            <person name="Ni S.B."/>
            <person name="Chen W.B."/>
            <person name="Zhang X.C."/>
            <person name="Jiao Y.N."/>
            <person name="Eichler E.E."/>
            <person name="Li G.H."/>
            <person name="Liu X."/>
            <person name="Gao L.Z."/>
        </authorList>
    </citation>
    <scope>NUCLEOTIDE SEQUENCE [LARGE SCALE GENOMIC DNA]</scope>
    <source>
        <strain evidence="10">cv. GT1</strain>
        <tissue evidence="9">Leaf</tissue>
    </source>
</reference>
<evidence type="ECO:0000256" key="7">
    <source>
        <dbReference type="ARBA" id="ARBA00023242"/>
    </source>
</evidence>
<keyword evidence="5" id="KW-0479">Metal-binding</keyword>
<name>A0A6A6LI55_HEVBR</name>
<evidence type="ECO:0000256" key="2">
    <source>
        <dbReference type="ARBA" id="ARBA00004123"/>
    </source>
</evidence>
<feature type="domain" description="DDE Tnp4" evidence="8">
    <location>
        <begin position="63"/>
        <end position="176"/>
    </location>
</feature>
<comment type="similarity">
    <text evidence="3">Belongs to the HARBI1 family.</text>
</comment>
<keyword evidence="7" id="KW-0539">Nucleus</keyword>
<dbReference type="PANTHER" id="PTHR22930">
    <property type="match status" value="1"/>
</dbReference>
<evidence type="ECO:0000313" key="9">
    <source>
        <dbReference type="EMBL" id="KAF2300684.1"/>
    </source>
</evidence>
<evidence type="ECO:0000256" key="3">
    <source>
        <dbReference type="ARBA" id="ARBA00006958"/>
    </source>
</evidence>
<dbReference type="EMBL" id="JAAGAX010000010">
    <property type="protein sequence ID" value="KAF2300684.1"/>
    <property type="molecule type" value="Genomic_DNA"/>
</dbReference>
<gene>
    <name evidence="9" type="ORF">GH714_015153</name>
</gene>
<evidence type="ECO:0000256" key="6">
    <source>
        <dbReference type="ARBA" id="ARBA00022801"/>
    </source>
</evidence>
<comment type="cofactor">
    <cofactor evidence="1">
        <name>a divalent metal cation</name>
        <dbReference type="ChEBI" id="CHEBI:60240"/>
    </cofactor>
</comment>
<dbReference type="GO" id="GO:0016787">
    <property type="term" value="F:hydrolase activity"/>
    <property type="evidence" value="ECO:0007669"/>
    <property type="project" value="UniProtKB-KW"/>
</dbReference>
<keyword evidence="10" id="KW-1185">Reference proteome</keyword>
<dbReference type="InterPro" id="IPR045249">
    <property type="entry name" value="HARBI1-like"/>
</dbReference>
<accession>A0A6A6LI55</accession>
<dbReference type="Proteomes" id="UP000467840">
    <property type="component" value="Chromosome 4"/>
</dbReference>
<proteinExistence type="inferred from homology"/>
<evidence type="ECO:0000256" key="4">
    <source>
        <dbReference type="ARBA" id="ARBA00022722"/>
    </source>
</evidence>